<evidence type="ECO:0000313" key="2">
    <source>
        <dbReference type="Proteomes" id="UP000671973"/>
    </source>
</evidence>
<organism evidence="1 2">
    <name type="scientific">Agrobacterium phage OLIVR1</name>
    <dbReference type="NCBI Taxonomy" id="2723769"/>
    <lineage>
        <taxon>Viruses</taxon>
        <taxon>Duplodnaviria</taxon>
        <taxon>Heunggongvirae</taxon>
        <taxon>Uroviricota</taxon>
        <taxon>Caudoviricetes</taxon>
        <taxon>Schitoviridae</taxon>
        <taxon>Oliverunavirus</taxon>
        <taxon>Oliverunavirus OLIVR1</taxon>
    </lineage>
</organism>
<evidence type="ECO:0000313" key="1">
    <source>
        <dbReference type="EMBL" id="QIW87276.1"/>
    </source>
</evidence>
<proteinExistence type="predicted"/>
<keyword evidence="2" id="KW-1185">Reference proteome</keyword>
<dbReference type="Proteomes" id="UP000671973">
    <property type="component" value="Segment"/>
</dbReference>
<accession>A0A858MR72</accession>
<name>A0A858MR72_9CAUD</name>
<reference evidence="1 2" key="1">
    <citation type="submission" date="2020-03" db="EMBL/GenBank/DDBJ databases">
        <authorList>
            <person name="Holtappels D."/>
            <person name="Bomans J.P.J."/>
            <person name="Lavigne R."/>
            <person name="Wagemans J."/>
        </authorList>
    </citation>
    <scope>NUCLEOTIDE SEQUENCE [LARGE SCALE GENOMIC DNA]</scope>
    <source>
        <strain evidence="1 2">OLIVR1</strain>
    </source>
</reference>
<protein>
    <submittedName>
        <fullName evidence="1">Uncharacterized protein</fullName>
    </submittedName>
</protein>
<gene>
    <name evidence="1" type="ORF">Ab1vBOLIVR1_gp81</name>
</gene>
<sequence>MIDSAMEQYPDANWLMHGGKYVAKNEHLADAIAAIHAGVMTPAFQNLMRLLEKV</sequence>
<dbReference type="EMBL" id="MT234338">
    <property type="protein sequence ID" value="QIW87276.1"/>
    <property type="molecule type" value="Genomic_DNA"/>
</dbReference>